<gene>
    <name evidence="2" type="ORF">X975_15789</name>
</gene>
<dbReference type="Pfam" id="PF00112">
    <property type="entry name" value="Peptidase_C1"/>
    <property type="match status" value="1"/>
</dbReference>
<evidence type="ECO:0000313" key="2">
    <source>
        <dbReference type="EMBL" id="KFM62771.1"/>
    </source>
</evidence>
<keyword evidence="3" id="KW-1185">Reference proteome</keyword>
<sequence>MRELYFNGPVQATFRVQPDFFLYKSGVYHHVESLTAGFPAAFRQQDWHSVRIIGWGEDIVDGKQLKYW</sequence>
<dbReference type="GO" id="GO:0008234">
    <property type="term" value="F:cysteine-type peptidase activity"/>
    <property type="evidence" value="ECO:0007669"/>
    <property type="project" value="InterPro"/>
</dbReference>
<dbReference type="EMBL" id="KK114570">
    <property type="protein sequence ID" value="KFM62771.1"/>
    <property type="molecule type" value="Genomic_DNA"/>
</dbReference>
<evidence type="ECO:0000259" key="1">
    <source>
        <dbReference type="Pfam" id="PF00112"/>
    </source>
</evidence>
<dbReference type="SUPFAM" id="SSF54001">
    <property type="entry name" value="Cysteine proteinases"/>
    <property type="match status" value="1"/>
</dbReference>
<name>A0A087TCD2_STEMI</name>
<accession>A0A087TCD2</accession>
<feature type="domain" description="Peptidase C1A papain C-terminal" evidence="1">
    <location>
        <begin position="1"/>
        <end position="68"/>
    </location>
</feature>
<evidence type="ECO:0000313" key="3">
    <source>
        <dbReference type="Proteomes" id="UP000054359"/>
    </source>
</evidence>
<dbReference type="Gene3D" id="3.90.70.10">
    <property type="entry name" value="Cysteine proteinases"/>
    <property type="match status" value="1"/>
</dbReference>
<protein>
    <submittedName>
        <fullName evidence="2">Tubulointerstitial nephritis antigen-like protein</fullName>
    </submittedName>
</protein>
<dbReference type="AlphaFoldDB" id="A0A087TCD2"/>
<organism evidence="2 3">
    <name type="scientific">Stegodyphus mimosarum</name>
    <name type="common">African social velvet spider</name>
    <dbReference type="NCBI Taxonomy" id="407821"/>
    <lineage>
        <taxon>Eukaryota</taxon>
        <taxon>Metazoa</taxon>
        <taxon>Ecdysozoa</taxon>
        <taxon>Arthropoda</taxon>
        <taxon>Chelicerata</taxon>
        <taxon>Arachnida</taxon>
        <taxon>Araneae</taxon>
        <taxon>Araneomorphae</taxon>
        <taxon>Entelegynae</taxon>
        <taxon>Eresoidea</taxon>
        <taxon>Eresidae</taxon>
        <taxon>Stegodyphus</taxon>
    </lineage>
</organism>
<proteinExistence type="predicted"/>
<feature type="non-terminal residue" evidence="2">
    <location>
        <position position="68"/>
    </location>
</feature>
<dbReference type="Proteomes" id="UP000054359">
    <property type="component" value="Unassembled WGS sequence"/>
</dbReference>
<dbReference type="GO" id="GO:0006508">
    <property type="term" value="P:proteolysis"/>
    <property type="evidence" value="ECO:0007669"/>
    <property type="project" value="InterPro"/>
</dbReference>
<dbReference type="InterPro" id="IPR000668">
    <property type="entry name" value="Peptidase_C1A_C"/>
</dbReference>
<dbReference type="OrthoDB" id="3789175at2759"/>
<dbReference type="InterPro" id="IPR038765">
    <property type="entry name" value="Papain-like_cys_pep_sf"/>
</dbReference>
<reference evidence="2 3" key="1">
    <citation type="submission" date="2013-11" db="EMBL/GenBank/DDBJ databases">
        <title>Genome sequencing of Stegodyphus mimosarum.</title>
        <authorList>
            <person name="Bechsgaard J."/>
        </authorList>
    </citation>
    <scope>NUCLEOTIDE SEQUENCE [LARGE SCALE GENOMIC DNA]</scope>
</reference>